<dbReference type="PROSITE" id="PS00221">
    <property type="entry name" value="MIP"/>
    <property type="match status" value="1"/>
</dbReference>
<dbReference type="PRINTS" id="PR00783">
    <property type="entry name" value="MINTRINSICP"/>
</dbReference>
<evidence type="ECO:0000256" key="1">
    <source>
        <dbReference type="ARBA" id="ARBA00004141"/>
    </source>
</evidence>
<keyword evidence="4 10" id="KW-0812">Transmembrane</keyword>
<evidence type="ECO:0000256" key="10">
    <source>
        <dbReference type="RuleBase" id="RU000477"/>
    </source>
</evidence>
<evidence type="ECO:0000313" key="13">
    <source>
        <dbReference type="Proteomes" id="UP000028524"/>
    </source>
</evidence>
<comment type="catalytic activity">
    <reaction evidence="8">
        <text>H2O(in) = H2O(out)</text>
        <dbReference type="Rhea" id="RHEA:29667"/>
        <dbReference type="ChEBI" id="CHEBI:15377"/>
    </reaction>
</comment>
<dbReference type="OMA" id="WGFAVLT"/>
<comment type="catalytic activity">
    <reaction evidence="9">
        <text>glycerol(in) = glycerol(out)</text>
        <dbReference type="Rhea" id="RHEA:29675"/>
        <dbReference type="ChEBI" id="CHEBI:17754"/>
    </reaction>
</comment>
<dbReference type="PANTHER" id="PTHR43829">
    <property type="entry name" value="AQUAPORIN OR AQUAGLYCEROPORIN RELATED"/>
    <property type="match status" value="1"/>
</dbReference>
<feature type="transmembrane region" description="Helical" evidence="11">
    <location>
        <begin position="228"/>
        <end position="250"/>
    </location>
</feature>
<dbReference type="OrthoDB" id="3222at2759"/>
<dbReference type="NCBIfam" id="TIGR00861">
    <property type="entry name" value="MIP"/>
    <property type="match status" value="1"/>
</dbReference>
<evidence type="ECO:0000256" key="7">
    <source>
        <dbReference type="ARBA" id="ARBA00023136"/>
    </source>
</evidence>
<feature type="transmembrane region" description="Helical" evidence="11">
    <location>
        <begin position="277"/>
        <end position="297"/>
    </location>
</feature>
<feature type="transmembrane region" description="Helical" evidence="11">
    <location>
        <begin position="137"/>
        <end position="159"/>
    </location>
</feature>
<sequence length="338" mass="36851">MSTIKQAMAAPDRANENLAQKIEMAGSFSHEDPVSSNSSAPSDEGHEELLAWSRIRLTFRDAFSEFFGTFIMLLFGDGVVAQVVLSEETKGNYQSISWGWGLGVMLGVYVAGKSGGHLNPAVTLANCVFRGHPWHKFPIYAISQILGAMAAAAVVYGNYISAIDAFEGRGVRTVTGPTATAGIFCTYPAEFMTRTGMFFSEIVASTILQFVIFALADGGNTGAGAFMPFALFFLIFGIGACFGWETGYAINLARDFGPRLVSYMVGYGHEVWSAGGYYFWIPMVAPFFGCLLGGFLYDAFIYEGKSPVNTPMLGLPRLFKFRRSVWSNTYQDPMSSRV</sequence>
<reference evidence="12 13" key="1">
    <citation type="journal article" date="2014" name="BMC Genomics">
        <title>Comparative genome sequencing reveals chemotype-specific gene clusters in the toxigenic black mold Stachybotrys.</title>
        <authorList>
            <person name="Semeiks J."/>
            <person name="Borek D."/>
            <person name="Otwinowski Z."/>
            <person name="Grishin N.V."/>
        </authorList>
    </citation>
    <scope>NUCLEOTIDE SEQUENCE [LARGE SCALE GENOMIC DNA]</scope>
    <source>
        <strain evidence="12 13">IBT 40285</strain>
    </source>
</reference>
<name>A0A084QPI4_STAC4</name>
<dbReference type="Pfam" id="PF00230">
    <property type="entry name" value="MIP"/>
    <property type="match status" value="1"/>
</dbReference>
<protein>
    <submittedName>
        <fullName evidence="12">Uncharacterized protein</fullName>
    </submittedName>
</protein>
<keyword evidence="13" id="KW-1185">Reference proteome</keyword>
<evidence type="ECO:0000256" key="3">
    <source>
        <dbReference type="ARBA" id="ARBA00022448"/>
    </source>
</evidence>
<gene>
    <name evidence="12" type="ORF">S40285_04645</name>
</gene>
<keyword evidence="7 11" id="KW-0472">Membrane</keyword>
<keyword evidence="5" id="KW-0677">Repeat</keyword>
<dbReference type="GO" id="GO:0005886">
    <property type="term" value="C:plasma membrane"/>
    <property type="evidence" value="ECO:0007669"/>
    <property type="project" value="TreeGrafter"/>
</dbReference>
<feature type="transmembrane region" description="Helical" evidence="11">
    <location>
        <begin position="62"/>
        <end position="85"/>
    </location>
</feature>
<dbReference type="EMBL" id="KL660549">
    <property type="protein sequence ID" value="KFA65869.1"/>
    <property type="molecule type" value="Genomic_DNA"/>
</dbReference>
<dbReference type="InParanoid" id="A0A084QPI4"/>
<dbReference type="HOGENOM" id="CLU_020019_9_0_1"/>
<dbReference type="SUPFAM" id="SSF81338">
    <property type="entry name" value="Aquaporin-like"/>
    <property type="match status" value="1"/>
</dbReference>
<dbReference type="CDD" id="cd00333">
    <property type="entry name" value="MIP"/>
    <property type="match status" value="1"/>
</dbReference>
<evidence type="ECO:0000256" key="4">
    <source>
        <dbReference type="ARBA" id="ARBA00022692"/>
    </source>
</evidence>
<dbReference type="Gene3D" id="1.20.1080.10">
    <property type="entry name" value="Glycerol uptake facilitator protein"/>
    <property type="match status" value="1"/>
</dbReference>
<organism evidence="12 13">
    <name type="scientific">Stachybotrys chlorohalonatus (strain IBT 40285)</name>
    <dbReference type="NCBI Taxonomy" id="1283841"/>
    <lineage>
        <taxon>Eukaryota</taxon>
        <taxon>Fungi</taxon>
        <taxon>Dikarya</taxon>
        <taxon>Ascomycota</taxon>
        <taxon>Pezizomycotina</taxon>
        <taxon>Sordariomycetes</taxon>
        <taxon>Hypocreomycetidae</taxon>
        <taxon>Hypocreales</taxon>
        <taxon>Stachybotryaceae</taxon>
        <taxon>Stachybotrys</taxon>
    </lineage>
</organism>
<dbReference type="GO" id="GO:0015254">
    <property type="term" value="F:glycerol channel activity"/>
    <property type="evidence" value="ECO:0007669"/>
    <property type="project" value="TreeGrafter"/>
</dbReference>
<proteinExistence type="inferred from homology"/>
<feature type="transmembrane region" description="Helical" evidence="11">
    <location>
        <begin position="197"/>
        <end position="216"/>
    </location>
</feature>
<accession>A0A084QPI4</accession>
<dbReference type="PANTHER" id="PTHR43829:SF9">
    <property type="entry name" value="AQUAPORIN-9"/>
    <property type="match status" value="1"/>
</dbReference>
<evidence type="ECO:0000313" key="12">
    <source>
        <dbReference type="EMBL" id="KFA65869.1"/>
    </source>
</evidence>
<evidence type="ECO:0000256" key="8">
    <source>
        <dbReference type="ARBA" id="ARBA00034651"/>
    </source>
</evidence>
<dbReference type="InterPro" id="IPR050363">
    <property type="entry name" value="MIP/Aquaporin"/>
</dbReference>
<evidence type="ECO:0000256" key="2">
    <source>
        <dbReference type="ARBA" id="ARBA00006175"/>
    </source>
</evidence>
<dbReference type="InterPro" id="IPR000425">
    <property type="entry name" value="MIP"/>
</dbReference>
<keyword evidence="6 11" id="KW-1133">Transmembrane helix</keyword>
<dbReference type="InterPro" id="IPR022357">
    <property type="entry name" value="MIP_CS"/>
</dbReference>
<evidence type="ECO:0000256" key="9">
    <source>
        <dbReference type="ARBA" id="ARBA00049405"/>
    </source>
</evidence>
<dbReference type="AlphaFoldDB" id="A0A084QPI4"/>
<comment type="subcellular location">
    <subcellularLocation>
        <location evidence="1">Membrane</location>
        <topology evidence="1">Multi-pass membrane protein</topology>
    </subcellularLocation>
</comment>
<dbReference type="Proteomes" id="UP000028524">
    <property type="component" value="Unassembled WGS sequence"/>
</dbReference>
<dbReference type="STRING" id="1283841.A0A084QPI4"/>
<dbReference type="PRINTS" id="PR02019">
    <property type="entry name" value="AQUAPORIN7"/>
</dbReference>
<evidence type="ECO:0000256" key="6">
    <source>
        <dbReference type="ARBA" id="ARBA00022989"/>
    </source>
</evidence>
<dbReference type="FunFam" id="1.20.1080.10:FF:000027">
    <property type="entry name" value="MIP aquaporin"/>
    <property type="match status" value="1"/>
</dbReference>
<evidence type="ECO:0000256" key="5">
    <source>
        <dbReference type="ARBA" id="ARBA00022737"/>
    </source>
</evidence>
<evidence type="ECO:0000256" key="11">
    <source>
        <dbReference type="SAM" id="Phobius"/>
    </source>
</evidence>
<dbReference type="GO" id="GO:0015250">
    <property type="term" value="F:water channel activity"/>
    <property type="evidence" value="ECO:0007669"/>
    <property type="project" value="TreeGrafter"/>
</dbReference>
<comment type="similarity">
    <text evidence="2 10">Belongs to the MIP/aquaporin (TC 1.A.8) family.</text>
</comment>
<dbReference type="InterPro" id="IPR023271">
    <property type="entry name" value="Aquaporin-like"/>
</dbReference>
<keyword evidence="3 10" id="KW-0813">Transport</keyword>